<sequence length="1388" mass="143495">MAGRCRPSTGGGVSRNSMVRVNTTLTSLCVLVLGMACTAPTGEEPARKTPKATRRALGEGPASLVMDVAAKSESALVRYPEFLTPAGTALLFSANDDSTGPELWRLTSSGPVLVSDIAPGTPGSSPSHLFHMRGLTYFSATDGKNGVELWRTDGTSAGTFLLADIRPGTASSQPTTFAELNGRVYFSADNGEHGAELWRTDGTPGGTELVRDIFLGKGNSNPDSFTELGGKLFFIATGPGGTRQLWRTNGTPEGTVRVGANLTVTASPATRGLVRSGRSLFFAADDGTTGTELWKTDGTETGTVRVKDLSPGASGSGPAQLTAFGGAVYFVATDGVTGNELWKTDGTGAGTSRVLELFSGNNTTEKPDSLVATSSRLFFLTRDSSGNESALYATDGTAAGTSKLEDFKARGGKGPLLMTAHGSTLYFTAYEPSVGAELWTSDGTRAARIGTNIFSGDKPTDPAPRSFTVLGDTVYFVATAPGTGLSLENPPLPTLWKTQGDVATTAPVGADLKATRGSKPAPFATWNGSLYFTTFEQEAAAKLWRTDGTVAGTQSLVDILPSEVDSSILESGVSDLTPLNGALYFAALPSSVEGYQLWKTDGTPAPTGTTRVTSRLKLTPVAGAPIELAAHGGFLFFAGSDSITGFELWKSDGTDSGTTLVKDIVEKSGSSQPSQFTSVGGALYFLARDASGGRELWKTDGTGAGTVRVANIRDSLGYASVLNIAGVVGSTLYFVANEAGTGIELWKTDGTTTTRVKDIAPGAADSGPSSFAVLGGVLYFKANDGSSGAELWKTDGSEPGTIRVKDIRSGNGSSTPQALTALGDTLYFTAEDDTSGRELWKTNGTEAGTVRVKDILSGTGGGVLASSLLALPAEKLILLAANDGVSGTELWRSDGTSAGTFMLHDIAPWQLGSDPAGFTFFGDSIAFSASDGRHGREPWLMPRELLTNSTAPTLVCPADQVVEAQQALGAQVHFPEAEANDDTSLPPALSYSRVPGSFFPFGTTRVTATARDAAGLVATCAFNVKVQDTTPPVPVCPASADVEATSAAGTVVTYPEPLATDAVTREPRLTVSHASGSLFPHGNTTVTVTAADEWGNESQCTFTLNVQDTTASVLTCPADPIVEAENPTGAIATWPPVEASDAVSQPTVTVDHTSGERFPVGSTPVTVTAKDGAGNVSSCTFHVIVRDTKAPTLKCPAPIEVEAEGPSGTPTTFSVINYVDTVSAVTVSTQPASGDTFPVGETSVKVRAEDASGNVAECSFPVTVSDTLPPLLTCPQDVTVPEGPVAVELPRASATDRVTTSPAVTMSPASGSIFPPGDTTVEVTAEDASGNTTRCTFNVHVEREASGCGCSNTPGNTSATSWLCLLSLVAFAARRFRASSPSSPRGTR</sequence>
<keyword evidence="1" id="KW-0677">Repeat</keyword>
<gene>
    <name evidence="4" type="ORF">F0U60_33895</name>
</gene>
<evidence type="ECO:0000313" key="5">
    <source>
        <dbReference type="Proteomes" id="UP001611383"/>
    </source>
</evidence>
<protein>
    <submittedName>
        <fullName evidence="4">HYR domain-containing protein</fullName>
    </submittedName>
</protein>
<dbReference type="InterPro" id="IPR030916">
    <property type="entry name" value="ELWxxDGT_rpt"/>
</dbReference>
<dbReference type="SUPFAM" id="SSF63825">
    <property type="entry name" value="YWTD domain"/>
    <property type="match status" value="1"/>
</dbReference>
<dbReference type="Pfam" id="PF02494">
    <property type="entry name" value="HYR"/>
    <property type="match status" value="5"/>
</dbReference>
<feature type="region of interest" description="Disordered" evidence="2">
    <location>
        <begin position="1293"/>
        <end position="1317"/>
    </location>
</feature>
<feature type="compositionally biased region" description="Polar residues" evidence="2">
    <location>
        <begin position="1296"/>
        <end position="1310"/>
    </location>
</feature>
<dbReference type="PANTHER" id="PTHR24273">
    <property type="entry name" value="FI04643P-RELATED"/>
    <property type="match status" value="1"/>
</dbReference>
<evidence type="ECO:0000256" key="2">
    <source>
        <dbReference type="SAM" id="MobiDB-lite"/>
    </source>
</evidence>
<keyword evidence="5" id="KW-1185">Reference proteome</keyword>
<feature type="domain" description="HYR" evidence="3">
    <location>
        <begin position="947"/>
        <end position="1026"/>
    </location>
</feature>
<dbReference type="PANTHER" id="PTHR24273:SF32">
    <property type="entry name" value="HYALIN"/>
    <property type="match status" value="1"/>
</dbReference>
<dbReference type="PROSITE" id="PS50825">
    <property type="entry name" value="HYR"/>
    <property type="match status" value="4"/>
</dbReference>
<organism evidence="4 5">
    <name type="scientific">Archangium minus</name>
    <dbReference type="NCBI Taxonomy" id="83450"/>
    <lineage>
        <taxon>Bacteria</taxon>
        <taxon>Pseudomonadati</taxon>
        <taxon>Myxococcota</taxon>
        <taxon>Myxococcia</taxon>
        <taxon>Myxococcales</taxon>
        <taxon>Cystobacterineae</taxon>
        <taxon>Archangiaceae</taxon>
        <taxon>Archangium</taxon>
    </lineage>
</organism>
<dbReference type="EMBL" id="CP043494">
    <property type="protein sequence ID" value="WNG48558.1"/>
    <property type="molecule type" value="Genomic_DNA"/>
</dbReference>
<name>A0ABY9WZJ7_9BACT</name>
<evidence type="ECO:0000256" key="1">
    <source>
        <dbReference type="ARBA" id="ARBA00022737"/>
    </source>
</evidence>
<dbReference type="InterPro" id="IPR003410">
    <property type="entry name" value="HYR_dom"/>
</dbReference>
<evidence type="ECO:0000313" key="4">
    <source>
        <dbReference type="EMBL" id="WNG48558.1"/>
    </source>
</evidence>
<feature type="domain" description="HYR" evidence="3">
    <location>
        <begin position="1027"/>
        <end position="1108"/>
    </location>
</feature>
<feature type="domain" description="HYR" evidence="3">
    <location>
        <begin position="1267"/>
        <end position="1343"/>
    </location>
</feature>
<dbReference type="Proteomes" id="UP001611383">
    <property type="component" value="Chromosome"/>
</dbReference>
<dbReference type="NCBIfam" id="TIGR04534">
    <property type="entry name" value="ELWxxDGT_rpt"/>
    <property type="match status" value="4"/>
</dbReference>
<feature type="domain" description="HYR" evidence="3">
    <location>
        <begin position="1186"/>
        <end position="1266"/>
    </location>
</feature>
<dbReference type="InterPro" id="IPR013783">
    <property type="entry name" value="Ig-like_fold"/>
</dbReference>
<proteinExistence type="predicted"/>
<accession>A0ABY9WZJ7</accession>
<reference evidence="4 5" key="1">
    <citation type="submission" date="2019-08" db="EMBL/GenBank/DDBJ databases">
        <title>Archangium and Cystobacter genomes.</title>
        <authorList>
            <person name="Chen I.-C.K."/>
            <person name="Wielgoss S."/>
        </authorList>
    </citation>
    <scope>NUCLEOTIDE SEQUENCE [LARGE SCALE GENOMIC DNA]</scope>
    <source>
        <strain evidence="4 5">Cbm 6</strain>
    </source>
</reference>
<dbReference type="Gene3D" id="2.60.40.10">
    <property type="entry name" value="Immunoglobulins"/>
    <property type="match status" value="1"/>
</dbReference>
<dbReference type="SUPFAM" id="SSF50956">
    <property type="entry name" value="Thermostable phytase (3-phytase)"/>
    <property type="match status" value="1"/>
</dbReference>
<evidence type="ECO:0000259" key="3">
    <source>
        <dbReference type="PROSITE" id="PS50825"/>
    </source>
</evidence>